<feature type="transmembrane region" description="Helical" evidence="5">
    <location>
        <begin position="18"/>
        <end position="44"/>
    </location>
</feature>
<name>A0A917F369_9MICO</name>
<protein>
    <submittedName>
        <fullName evidence="6">Membrane protein</fullName>
    </submittedName>
</protein>
<sequence>MSDVHTPRSGQHRSLFRALVAACHPGPTVAVTLLSVVLGIAIGLTPLRVGEVALAVLAGQLAIGWSNDWLDARRDAEVGRLDKPVATGAVRVQTVRTAFIVVTLAVIPLSFVLGVAAGVAHLVLVASGLSYNLGLKKTALSWLPYVVSFGLLPLVVTLASTPPQRAAWWVMGAGALLGLAAHFANVLPDLDDDRATGVRGLPHRLGRTPSGLAAFGSLLVASALVTFGAGRSLGDVGVVGLVGFALEVMIAGVGVWLVLTRPPGRLLFQLIIASALLAVVQLALSGSSLMA</sequence>
<comment type="subcellular location">
    <subcellularLocation>
        <location evidence="1">Membrane</location>
        <topology evidence="1">Multi-pass membrane protein</topology>
    </subcellularLocation>
</comment>
<dbReference type="RefSeq" id="WP_188680947.1">
    <property type="nucleotide sequence ID" value="NZ_BMGP01000007.1"/>
</dbReference>
<keyword evidence="3 5" id="KW-1133">Transmembrane helix</keyword>
<dbReference type="CDD" id="cd13956">
    <property type="entry name" value="PT_UbiA"/>
    <property type="match status" value="1"/>
</dbReference>
<evidence type="ECO:0000313" key="7">
    <source>
        <dbReference type="Proteomes" id="UP000598775"/>
    </source>
</evidence>
<evidence type="ECO:0000256" key="4">
    <source>
        <dbReference type="ARBA" id="ARBA00023136"/>
    </source>
</evidence>
<evidence type="ECO:0000256" key="1">
    <source>
        <dbReference type="ARBA" id="ARBA00004141"/>
    </source>
</evidence>
<dbReference type="InterPro" id="IPR044878">
    <property type="entry name" value="UbiA_sf"/>
</dbReference>
<feature type="transmembrane region" description="Helical" evidence="5">
    <location>
        <begin position="139"/>
        <end position="160"/>
    </location>
</feature>
<feature type="transmembrane region" description="Helical" evidence="5">
    <location>
        <begin position="236"/>
        <end position="259"/>
    </location>
</feature>
<evidence type="ECO:0000313" key="6">
    <source>
        <dbReference type="EMBL" id="GGF40428.1"/>
    </source>
</evidence>
<feature type="transmembrane region" description="Helical" evidence="5">
    <location>
        <begin position="266"/>
        <end position="284"/>
    </location>
</feature>
<feature type="transmembrane region" description="Helical" evidence="5">
    <location>
        <begin position="166"/>
        <end position="187"/>
    </location>
</feature>
<dbReference type="Pfam" id="PF01040">
    <property type="entry name" value="UbiA"/>
    <property type="match status" value="1"/>
</dbReference>
<evidence type="ECO:0000256" key="3">
    <source>
        <dbReference type="ARBA" id="ARBA00022989"/>
    </source>
</evidence>
<feature type="transmembrane region" description="Helical" evidence="5">
    <location>
        <begin position="98"/>
        <end position="127"/>
    </location>
</feature>
<evidence type="ECO:0000256" key="2">
    <source>
        <dbReference type="ARBA" id="ARBA00022692"/>
    </source>
</evidence>
<dbReference type="GO" id="GO:0016020">
    <property type="term" value="C:membrane"/>
    <property type="evidence" value="ECO:0007669"/>
    <property type="project" value="UniProtKB-SubCell"/>
</dbReference>
<proteinExistence type="predicted"/>
<comment type="caution">
    <text evidence="6">The sequence shown here is derived from an EMBL/GenBank/DDBJ whole genome shotgun (WGS) entry which is preliminary data.</text>
</comment>
<organism evidence="6 7">
    <name type="scientific">Subtercola lobariae</name>
    <dbReference type="NCBI Taxonomy" id="1588641"/>
    <lineage>
        <taxon>Bacteria</taxon>
        <taxon>Bacillati</taxon>
        <taxon>Actinomycetota</taxon>
        <taxon>Actinomycetes</taxon>
        <taxon>Micrococcales</taxon>
        <taxon>Microbacteriaceae</taxon>
        <taxon>Subtercola</taxon>
    </lineage>
</organism>
<dbReference type="Gene3D" id="1.10.357.140">
    <property type="entry name" value="UbiA prenyltransferase"/>
    <property type="match status" value="1"/>
</dbReference>
<dbReference type="EMBL" id="BMGP01000007">
    <property type="protein sequence ID" value="GGF40428.1"/>
    <property type="molecule type" value="Genomic_DNA"/>
</dbReference>
<accession>A0A917F369</accession>
<reference evidence="6 7" key="1">
    <citation type="journal article" date="2014" name="Int. J. Syst. Evol. Microbiol.">
        <title>Complete genome sequence of Corynebacterium casei LMG S-19264T (=DSM 44701T), isolated from a smear-ripened cheese.</title>
        <authorList>
            <consortium name="US DOE Joint Genome Institute (JGI-PGF)"/>
            <person name="Walter F."/>
            <person name="Albersmeier A."/>
            <person name="Kalinowski J."/>
            <person name="Ruckert C."/>
        </authorList>
    </citation>
    <scope>NUCLEOTIDE SEQUENCE [LARGE SCALE GENOMIC DNA]</scope>
    <source>
        <strain evidence="6 7">CGMCC 1.12976</strain>
    </source>
</reference>
<feature type="transmembrane region" description="Helical" evidence="5">
    <location>
        <begin position="208"/>
        <end position="230"/>
    </location>
</feature>
<keyword evidence="2 5" id="KW-0812">Transmembrane</keyword>
<keyword evidence="7" id="KW-1185">Reference proteome</keyword>
<dbReference type="Proteomes" id="UP000598775">
    <property type="component" value="Unassembled WGS sequence"/>
</dbReference>
<evidence type="ECO:0000256" key="5">
    <source>
        <dbReference type="SAM" id="Phobius"/>
    </source>
</evidence>
<dbReference type="InterPro" id="IPR000537">
    <property type="entry name" value="UbiA_prenyltransferase"/>
</dbReference>
<keyword evidence="4 5" id="KW-0472">Membrane</keyword>
<dbReference type="GO" id="GO:0016765">
    <property type="term" value="F:transferase activity, transferring alkyl or aryl (other than methyl) groups"/>
    <property type="evidence" value="ECO:0007669"/>
    <property type="project" value="InterPro"/>
</dbReference>
<gene>
    <name evidence="6" type="ORF">GCM10011399_36500</name>
</gene>
<dbReference type="AlphaFoldDB" id="A0A917F369"/>